<dbReference type="Pfam" id="PF00026">
    <property type="entry name" value="Asp"/>
    <property type="match status" value="1"/>
</dbReference>
<dbReference type="InterPro" id="IPR034164">
    <property type="entry name" value="Pepsin-like_dom"/>
</dbReference>
<feature type="domain" description="Peptidase A1" evidence="5">
    <location>
        <begin position="86"/>
        <end position="374"/>
    </location>
</feature>
<dbReference type="PROSITE" id="PS00141">
    <property type="entry name" value="ASP_PROTEASE"/>
    <property type="match status" value="1"/>
</dbReference>
<organism evidence="6 7">
    <name type="scientific">Malassezia restricta (strain ATCC 96810 / NBRC 103918 / CBS 7877)</name>
    <name type="common">Seborrheic dermatitis infection agent</name>
    <dbReference type="NCBI Taxonomy" id="425264"/>
    <lineage>
        <taxon>Eukaryota</taxon>
        <taxon>Fungi</taxon>
        <taxon>Dikarya</taxon>
        <taxon>Basidiomycota</taxon>
        <taxon>Ustilaginomycotina</taxon>
        <taxon>Malasseziomycetes</taxon>
        <taxon>Malasseziales</taxon>
        <taxon>Malasseziaceae</taxon>
        <taxon>Malassezia</taxon>
    </lineage>
</organism>
<evidence type="ECO:0000313" key="6">
    <source>
        <dbReference type="EMBL" id="AYO45031.1"/>
    </source>
</evidence>
<dbReference type="PRINTS" id="PR00792">
    <property type="entry name" value="PEPSIN"/>
</dbReference>
<feature type="chain" id="PRO_5018325036" evidence="4">
    <location>
        <begin position="19"/>
        <end position="377"/>
    </location>
</feature>
<dbReference type="PROSITE" id="PS51767">
    <property type="entry name" value="PEPTIDASE_A1"/>
    <property type="match status" value="1"/>
</dbReference>
<dbReference type="AlphaFoldDB" id="A0A3G2SAA6"/>
<dbReference type="InterPro" id="IPR033121">
    <property type="entry name" value="PEPTIDASE_A1"/>
</dbReference>
<dbReference type="Proteomes" id="UP000269793">
    <property type="component" value="Chromosome IX"/>
</dbReference>
<evidence type="ECO:0000256" key="2">
    <source>
        <dbReference type="ARBA" id="ARBA00022750"/>
    </source>
</evidence>
<dbReference type="EMBL" id="CP033156">
    <property type="protein sequence ID" value="AYO45031.1"/>
    <property type="molecule type" value="Genomic_DNA"/>
</dbReference>
<keyword evidence="2 3" id="KW-0064">Aspartyl protease</keyword>
<dbReference type="OrthoDB" id="15189at2759"/>
<feature type="signal peptide" evidence="4">
    <location>
        <begin position="1"/>
        <end position="18"/>
    </location>
</feature>
<keyword evidence="4" id="KW-0732">Signal</keyword>
<accession>A0A3G2SAA6</accession>
<dbReference type="InterPro" id="IPR001969">
    <property type="entry name" value="Aspartic_peptidase_AS"/>
</dbReference>
<evidence type="ECO:0000256" key="4">
    <source>
        <dbReference type="SAM" id="SignalP"/>
    </source>
</evidence>
<dbReference type="EC" id="3.4.23.-" evidence="6"/>
<dbReference type="PANTHER" id="PTHR47966:SF57">
    <property type="entry name" value="PEPTIDASE A1 DOMAIN-CONTAINING PROTEIN"/>
    <property type="match status" value="1"/>
</dbReference>
<proteinExistence type="inferred from homology"/>
<dbReference type="VEuPathDB" id="FungiDB:DNF11_4081"/>
<evidence type="ECO:0000259" key="5">
    <source>
        <dbReference type="PROSITE" id="PS51767"/>
    </source>
</evidence>
<evidence type="ECO:0000313" key="7">
    <source>
        <dbReference type="Proteomes" id="UP000269793"/>
    </source>
</evidence>
<sequence>MLLLLPTLALLLASLSFAARIDLSRDAKNNATSFKGEMQYILNKYAAISNRHHNRTGEHLNIVNMDHVNKQKRAIGKTSLRRDKAWSGTIQVGFPPQKALVVFDTGSSDLVIDKSSYHPKLSLTSKKLNKKFDFSYASLHVYGDLYTDKVAIGGVKARDVPIGHGKEDFDGDSTGGTFGLSFAHSQNSGFEVDQKPFIWAAKKQHLIQSSTYQFTLRPNGGASLNVGKVDLFELGGLITWTDKNTDKTFWRISVELNGNKIHNAIADTGTNVIAGPNEEVKELLDKLDGISVEQSDDGSYQGYYSCKNPPHLSFKVAGQTFKFPEAAMNFGRDGDKCLLSIFGTPGMQDWILGSPFFEIASVILNYDVGRMGFAKYK</sequence>
<keyword evidence="3 6" id="KW-0645">Protease</keyword>
<gene>
    <name evidence="6" type="primary">pr1_4</name>
    <name evidence="6" type="ORF">DNF11_4081</name>
</gene>
<comment type="similarity">
    <text evidence="1 3">Belongs to the peptidase A1 family.</text>
</comment>
<dbReference type="CDD" id="cd05471">
    <property type="entry name" value="pepsin_like"/>
    <property type="match status" value="1"/>
</dbReference>
<reference evidence="6 7" key="1">
    <citation type="submission" date="2018-10" db="EMBL/GenBank/DDBJ databases">
        <title>Complete genome sequence of Malassezia restricta CBS 7877.</title>
        <authorList>
            <person name="Morand S.C."/>
            <person name="Bertignac M."/>
            <person name="Iltis A."/>
            <person name="Kolder I."/>
            <person name="Pirovano W."/>
            <person name="Jourdain R."/>
            <person name="Clavaud C."/>
        </authorList>
    </citation>
    <scope>NUCLEOTIDE SEQUENCE [LARGE SCALE GENOMIC DNA]</scope>
    <source>
        <strain evidence="6 7">CBS 7877</strain>
    </source>
</reference>
<dbReference type="InterPro" id="IPR001461">
    <property type="entry name" value="Aspartic_peptidase_A1"/>
</dbReference>
<name>A0A3G2SAA6_MALR7</name>
<keyword evidence="7" id="KW-1185">Reference proteome</keyword>
<dbReference type="GO" id="GO:0006508">
    <property type="term" value="P:proteolysis"/>
    <property type="evidence" value="ECO:0007669"/>
    <property type="project" value="UniProtKB-KW"/>
</dbReference>
<dbReference type="PANTHER" id="PTHR47966">
    <property type="entry name" value="BETA-SITE APP-CLEAVING ENZYME, ISOFORM A-RELATED"/>
    <property type="match status" value="1"/>
</dbReference>
<protein>
    <submittedName>
        <fullName evidence="6">Aspartic protease</fullName>
        <ecNumber evidence="6">3.4.23.-</ecNumber>
    </submittedName>
</protein>
<evidence type="ECO:0000256" key="1">
    <source>
        <dbReference type="ARBA" id="ARBA00007447"/>
    </source>
</evidence>
<dbReference type="InterPro" id="IPR021109">
    <property type="entry name" value="Peptidase_aspartic_dom_sf"/>
</dbReference>
<dbReference type="Gene3D" id="2.40.70.10">
    <property type="entry name" value="Acid Proteases"/>
    <property type="match status" value="2"/>
</dbReference>
<evidence type="ECO:0000256" key="3">
    <source>
        <dbReference type="RuleBase" id="RU000454"/>
    </source>
</evidence>
<keyword evidence="3 6" id="KW-0378">Hydrolase</keyword>
<dbReference type="GO" id="GO:0004190">
    <property type="term" value="F:aspartic-type endopeptidase activity"/>
    <property type="evidence" value="ECO:0007669"/>
    <property type="project" value="UniProtKB-KW"/>
</dbReference>
<dbReference type="SUPFAM" id="SSF50630">
    <property type="entry name" value="Acid proteases"/>
    <property type="match status" value="1"/>
</dbReference>